<name>A0A9P5PH12_9AGAR</name>
<proteinExistence type="predicted"/>
<evidence type="ECO:0000313" key="3">
    <source>
        <dbReference type="Proteomes" id="UP000772434"/>
    </source>
</evidence>
<feature type="region of interest" description="Disordered" evidence="1">
    <location>
        <begin position="17"/>
        <end position="64"/>
    </location>
</feature>
<accession>A0A9P5PH12</accession>
<organism evidence="2 3">
    <name type="scientific">Rhodocollybia butyracea</name>
    <dbReference type="NCBI Taxonomy" id="206335"/>
    <lineage>
        <taxon>Eukaryota</taxon>
        <taxon>Fungi</taxon>
        <taxon>Dikarya</taxon>
        <taxon>Basidiomycota</taxon>
        <taxon>Agaricomycotina</taxon>
        <taxon>Agaricomycetes</taxon>
        <taxon>Agaricomycetidae</taxon>
        <taxon>Agaricales</taxon>
        <taxon>Marasmiineae</taxon>
        <taxon>Omphalotaceae</taxon>
        <taxon>Rhodocollybia</taxon>
    </lineage>
</organism>
<sequence length="352" mass="40211">MSSTAQNIAPYNQVAAAEAGKEKEVAQEAPGEEVQMYKLDPTVRHSSVPPPNKKMDTAFANASKPKDSYPKMRTEFRYDFFTFAVGDCVIACPEAIEPAGGYTEKELMHKGHIGIVKGIRMTRAFGILVKLGWFARFEDLNKRYYLPKPDARVLEPKTGEYELFGVAEVGVCRLVDIIYVLDLVPARPDFGVMDVNEPWIGNETYYIRAEIKVPQTTKKPGKTVYSEKNEEHAFYNPSTSCQLWCRWCRHWFNFDEVDKKDYDGPILSGNYAERSQDLTVLRGGGWMNKHREIWKEVLKKHPGDITYAWLVVGTYQLFCGKFRTLEHKAAALYGRGVAARTLYFCRECHLKC</sequence>
<comment type="caution">
    <text evidence="2">The sequence shown here is derived from an EMBL/GenBank/DDBJ whole genome shotgun (WGS) entry which is preliminary data.</text>
</comment>
<dbReference type="EMBL" id="JADNRY010000151">
    <property type="protein sequence ID" value="KAF9063208.1"/>
    <property type="molecule type" value="Genomic_DNA"/>
</dbReference>
<protein>
    <submittedName>
        <fullName evidence="2">Uncharacterized protein</fullName>
    </submittedName>
</protein>
<dbReference type="AlphaFoldDB" id="A0A9P5PH12"/>
<gene>
    <name evidence="2" type="ORF">BDP27DRAFT_1335453</name>
</gene>
<keyword evidence="3" id="KW-1185">Reference proteome</keyword>
<evidence type="ECO:0000313" key="2">
    <source>
        <dbReference type="EMBL" id="KAF9063208.1"/>
    </source>
</evidence>
<evidence type="ECO:0000256" key="1">
    <source>
        <dbReference type="SAM" id="MobiDB-lite"/>
    </source>
</evidence>
<dbReference type="Proteomes" id="UP000772434">
    <property type="component" value="Unassembled WGS sequence"/>
</dbReference>
<reference evidence="2" key="1">
    <citation type="submission" date="2020-11" db="EMBL/GenBank/DDBJ databases">
        <authorList>
            <consortium name="DOE Joint Genome Institute"/>
            <person name="Ahrendt S."/>
            <person name="Riley R."/>
            <person name="Andreopoulos W."/>
            <person name="Labutti K."/>
            <person name="Pangilinan J."/>
            <person name="Ruiz-Duenas F.J."/>
            <person name="Barrasa J.M."/>
            <person name="Sanchez-Garcia M."/>
            <person name="Camarero S."/>
            <person name="Miyauchi S."/>
            <person name="Serrano A."/>
            <person name="Linde D."/>
            <person name="Babiker R."/>
            <person name="Drula E."/>
            <person name="Ayuso-Fernandez I."/>
            <person name="Pacheco R."/>
            <person name="Padilla G."/>
            <person name="Ferreira P."/>
            <person name="Barriuso J."/>
            <person name="Kellner H."/>
            <person name="Castanera R."/>
            <person name="Alfaro M."/>
            <person name="Ramirez L."/>
            <person name="Pisabarro A.G."/>
            <person name="Kuo A."/>
            <person name="Tritt A."/>
            <person name="Lipzen A."/>
            <person name="He G."/>
            <person name="Yan M."/>
            <person name="Ng V."/>
            <person name="Cullen D."/>
            <person name="Martin F."/>
            <person name="Rosso M.-N."/>
            <person name="Henrissat B."/>
            <person name="Hibbett D."/>
            <person name="Martinez A.T."/>
            <person name="Grigoriev I.V."/>
        </authorList>
    </citation>
    <scope>NUCLEOTIDE SEQUENCE</scope>
    <source>
        <strain evidence="2">AH 40177</strain>
    </source>
</reference>